<dbReference type="Proteomes" id="UP001422759">
    <property type="component" value="Unassembled WGS sequence"/>
</dbReference>
<evidence type="ECO:0000256" key="1">
    <source>
        <dbReference type="SAM" id="MobiDB-lite"/>
    </source>
</evidence>
<evidence type="ECO:0000313" key="3">
    <source>
        <dbReference type="Proteomes" id="UP001422759"/>
    </source>
</evidence>
<comment type="caution">
    <text evidence="2">The sequence shown here is derived from an EMBL/GenBank/DDBJ whole genome shotgun (WGS) entry which is preliminary data.</text>
</comment>
<feature type="region of interest" description="Disordered" evidence="1">
    <location>
        <begin position="37"/>
        <end position="127"/>
    </location>
</feature>
<accession>A0ABN2YQM0</accession>
<reference evidence="2 3" key="1">
    <citation type="journal article" date="2019" name="Int. J. Syst. Evol. Microbiol.">
        <title>The Global Catalogue of Microorganisms (GCM) 10K type strain sequencing project: providing services to taxonomists for standard genome sequencing and annotation.</title>
        <authorList>
            <consortium name="The Broad Institute Genomics Platform"/>
            <consortium name="The Broad Institute Genome Sequencing Center for Infectious Disease"/>
            <person name="Wu L."/>
            <person name="Ma J."/>
        </authorList>
    </citation>
    <scope>NUCLEOTIDE SEQUENCE [LARGE SCALE GENOMIC DNA]</scope>
    <source>
        <strain evidence="2 3">JCM 14560</strain>
    </source>
</reference>
<sequence length="144" mass="15197">MTDMGLCPTPRPSLGGGGRQARGCTVVVVNVVGRGTALSSTGHPRAYPEPPGAAKAKRKRHDVSLGGPWRTRVRRSCPIEEGTTPLSPRSAGGSLGVWCETDSQGMRDSPPWPDSNRLAPSTTDRHVRVVAPIDAGHRQSSPCP</sequence>
<dbReference type="EMBL" id="BAAANT010000001">
    <property type="protein sequence ID" value="GAA2131047.1"/>
    <property type="molecule type" value="Genomic_DNA"/>
</dbReference>
<protein>
    <submittedName>
        <fullName evidence="2">Uncharacterized protein</fullName>
    </submittedName>
</protein>
<keyword evidence="3" id="KW-1185">Reference proteome</keyword>
<evidence type="ECO:0000313" key="2">
    <source>
        <dbReference type="EMBL" id="GAA2131047.1"/>
    </source>
</evidence>
<proteinExistence type="predicted"/>
<name>A0ABN2YQM0_9ACTN</name>
<feature type="region of interest" description="Disordered" evidence="1">
    <location>
        <begin position="1"/>
        <end position="20"/>
    </location>
</feature>
<gene>
    <name evidence="2" type="ORF">GCM10009760_04300</name>
</gene>
<organism evidence="2 3">
    <name type="scientific">Kitasatospora kazusensis</name>
    <dbReference type="NCBI Taxonomy" id="407974"/>
    <lineage>
        <taxon>Bacteria</taxon>
        <taxon>Bacillati</taxon>
        <taxon>Actinomycetota</taxon>
        <taxon>Actinomycetes</taxon>
        <taxon>Kitasatosporales</taxon>
        <taxon>Streptomycetaceae</taxon>
        <taxon>Kitasatospora</taxon>
    </lineage>
</organism>